<dbReference type="GO" id="GO:0016616">
    <property type="term" value="F:oxidoreductase activity, acting on the CH-OH group of donors, NAD or NADP as acceptor"/>
    <property type="evidence" value="ECO:0007669"/>
    <property type="project" value="InterPro"/>
</dbReference>
<evidence type="ECO:0000259" key="6">
    <source>
        <dbReference type="Pfam" id="PF02826"/>
    </source>
</evidence>
<dbReference type="Pfam" id="PF02826">
    <property type="entry name" value="2-Hacid_dh_C"/>
    <property type="match status" value="1"/>
</dbReference>
<dbReference type="PROSITE" id="PS00671">
    <property type="entry name" value="D_2_HYDROXYACID_DH_3"/>
    <property type="match status" value="1"/>
</dbReference>
<keyword evidence="10" id="KW-1185">Reference proteome</keyword>
<evidence type="ECO:0000313" key="10">
    <source>
        <dbReference type="Proteomes" id="UP001595455"/>
    </source>
</evidence>
<dbReference type="Proteomes" id="UP000240957">
    <property type="component" value="Unassembled WGS sequence"/>
</dbReference>
<keyword evidence="2 4" id="KW-0560">Oxidoreductase</keyword>
<sequence length="327" mass="36544">MKHHIIFLDNEGIGPTVKLPEFPFPHTWVSYPYTNPEQIVDRLKDATIVMTCSVPLRKEHLSQLPNLKMISLALTGTDGVDLDYCHKHGIVVTNVPAYAQNTVAEHIMAMIFTLMRQTSSYHQLLRQVSKGKAEPQNIYFDYRIRDVRGQVLGIFGYGAIAKRLAELATAVGMKVRFFDRNGKYQGDEFFSFEEILSESDVVSLCCPLTKETKDMIGSAEISLMKEDAILINAARGGIVNEPALIKAIQNKQIGGAALDGSVEEPIQPHDPLFQIIDYPNFILNPHVAWSSENAMQTLINRTVQNIIDFAQGKTPVSIVKKEELCQA</sequence>
<protein>
    <submittedName>
        <fullName evidence="8">D-2-hydroxyacid dehydrogenase</fullName>
    </submittedName>
    <submittedName>
        <fullName evidence="7">NAD(P)-dependent oxidoreductase</fullName>
    </submittedName>
</protein>
<reference evidence="7" key="4">
    <citation type="submission" date="2024-09" db="EMBL/GenBank/DDBJ databases">
        <authorList>
            <person name="Sun Q."/>
            <person name="Mori K."/>
        </authorList>
    </citation>
    <scope>NUCLEOTIDE SEQUENCE</scope>
    <source>
        <strain evidence="7">KCTC 62575</strain>
    </source>
</reference>
<comment type="similarity">
    <text evidence="1 4">Belongs to the D-isomer specific 2-hydroxyacid dehydrogenase family.</text>
</comment>
<gene>
    <name evidence="7" type="ORF">ACFODO_14255</name>
    <name evidence="8" type="ORF">C9E89_013485</name>
</gene>
<dbReference type="OrthoDB" id="9805416at2"/>
<reference evidence="7" key="1">
    <citation type="journal article" date="2014" name="Int. J. Syst. Evol. Microbiol.">
        <title>Complete genome of a new Firmicutes species belonging to the dominant human colonic microbiota ('Ruminococcus bicirculans') reveals two chromosomes and a selective capacity to utilize plant glucans.</title>
        <authorList>
            <consortium name="NISC Comparative Sequencing Program"/>
            <person name="Wegmann U."/>
            <person name="Louis P."/>
            <person name="Goesmann A."/>
            <person name="Henrissat B."/>
            <person name="Duncan S.H."/>
            <person name="Flint H.J."/>
        </authorList>
    </citation>
    <scope>NUCLEOTIDE SEQUENCE</scope>
    <source>
        <strain evidence="7">KCTC 62575</strain>
    </source>
</reference>
<evidence type="ECO:0000256" key="1">
    <source>
        <dbReference type="ARBA" id="ARBA00005854"/>
    </source>
</evidence>
<dbReference type="Gene3D" id="3.40.50.720">
    <property type="entry name" value="NAD(P)-binding Rossmann-like Domain"/>
    <property type="match status" value="2"/>
</dbReference>
<evidence type="ECO:0000259" key="5">
    <source>
        <dbReference type="Pfam" id="PF00389"/>
    </source>
</evidence>
<evidence type="ECO:0000313" key="8">
    <source>
        <dbReference type="EMBL" id="RFC83015.1"/>
    </source>
</evidence>
<reference evidence="10" key="3">
    <citation type="journal article" date="2019" name="Int. J. Syst. Evol. Microbiol.">
        <title>The Global Catalogue of Microorganisms (GCM) 10K type strain sequencing project: providing services to taxonomists for standard genome sequencing and annotation.</title>
        <authorList>
            <consortium name="The Broad Institute Genomics Platform"/>
            <consortium name="The Broad Institute Genome Sequencing Center for Infectious Disease"/>
            <person name="Wu L."/>
            <person name="Ma J."/>
        </authorList>
    </citation>
    <scope>NUCLEOTIDE SEQUENCE [LARGE SCALE GENOMIC DNA]</scope>
    <source>
        <strain evidence="10">KCTC 62575</strain>
    </source>
</reference>
<organism evidence="8 9">
    <name type="scientific">Acinetobacter sichuanensis</name>
    <dbReference type="NCBI Taxonomy" id="2136183"/>
    <lineage>
        <taxon>Bacteria</taxon>
        <taxon>Pseudomonadati</taxon>
        <taxon>Pseudomonadota</taxon>
        <taxon>Gammaproteobacteria</taxon>
        <taxon>Moraxellales</taxon>
        <taxon>Moraxellaceae</taxon>
        <taxon>Acinetobacter</taxon>
    </lineage>
</organism>
<reference evidence="8 9" key="2">
    <citation type="submission" date="2018-08" db="EMBL/GenBank/DDBJ databases">
        <title>The draft genome of Acinetobacter sichuanensis strain WCHAc060041.</title>
        <authorList>
            <person name="Qin J."/>
            <person name="Feng Y."/>
            <person name="Zong Z."/>
        </authorList>
    </citation>
    <scope>NUCLEOTIDE SEQUENCE [LARGE SCALE GENOMIC DNA]</scope>
    <source>
        <strain evidence="8 9">WCHAc060041</strain>
    </source>
</reference>
<proteinExistence type="inferred from homology"/>
<keyword evidence="3" id="KW-0520">NAD</keyword>
<dbReference type="GO" id="GO:0051287">
    <property type="term" value="F:NAD binding"/>
    <property type="evidence" value="ECO:0007669"/>
    <property type="project" value="InterPro"/>
</dbReference>
<dbReference type="PANTHER" id="PTHR43761">
    <property type="entry name" value="D-ISOMER SPECIFIC 2-HYDROXYACID DEHYDROGENASE FAMILY PROTEIN (AFU_ORTHOLOGUE AFUA_1G13630)"/>
    <property type="match status" value="1"/>
</dbReference>
<dbReference type="InterPro" id="IPR029753">
    <property type="entry name" value="D-isomer_DH_CS"/>
</dbReference>
<dbReference type="Pfam" id="PF00389">
    <property type="entry name" value="2-Hacid_dh"/>
    <property type="match status" value="1"/>
</dbReference>
<dbReference type="PANTHER" id="PTHR43761:SF1">
    <property type="entry name" value="D-ISOMER SPECIFIC 2-HYDROXYACID DEHYDROGENASE CATALYTIC DOMAIN-CONTAINING PROTEIN-RELATED"/>
    <property type="match status" value="1"/>
</dbReference>
<dbReference type="SUPFAM" id="SSF51735">
    <property type="entry name" value="NAD(P)-binding Rossmann-fold domains"/>
    <property type="match status" value="1"/>
</dbReference>
<evidence type="ECO:0000256" key="4">
    <source>
        <dbReference type="RuleBase" id="RU003719"/>
    </source>
</evidence>
<dbReference type="InterPro" id="IPR050418">
    <property type="entry name" value="D-iso_2-hydroxyacid_DH_PdxB"/>
</dbReference>
<dbReference type="InterPro" id="IPR006140">
    <property type="entry name" value="D-isomer_DH_NAD-bd"/>
</dbReference>
<evidence type="ECO:0000256" key="2">
    <source>
        <dbReference type="ARBA" id="ARBA00023002"/>
    </source>
</evidence>
<dbReference type="AlphaFoldDB" id="A0A371YNG6"/>
<evidence type="ECO:0000313" key="7">
    <source>
        <dbReference type="EMBL" id="MFC2996404.1"/>
    </source>
</evidence>
<evidence type="ECO:0000313" key="9">
    <source>
        <dbReference type="Proteomes" id="UP000240957"/>
    </source>
</evidence>
<dbReference type="InterPro" id="IPR006139">
    <property type="entry name" value="D-isomer_2_OHA_DH_cat_dom"/>
</dbReference>
<name>A0A371YNG6_9GAMM</name>
<feature type="domain" description="D-isomer specific 2-hydroxyacid dehydrogenase NAD-binding" evidence="6">
    <location>
        <begin position="108"/>
        <end position="288"/>
    </location>
</feature>
<dbReference type="EMBL" id="JBHRSF010000067">
    <property type="protein sequence ID" value="MFC2996404.1"/>
    <property type="molecule type" value="Genomic_DNA"/>
</dbReference>
<feature type="domain" description="D-isomer specific 2-hydroxyacid dehydrogenase catalytic" evidence="5">
    <location>
        <begin position="36"/>
        <end position="319"/>
    </location>
</feature>
<dbReference type="Proteomes" id="UP001595455">
    <property type="component" value="Unassembled WGS sequence"/>
</dbReference>
<evidence type="ECO:0000256" key="3">
    <source>
        <dbReference type="ARBA" id="ARBA00023027"/>
    </source>
</evidence>
<dbReference type="SUPFAM" id="SSF52283">
    <property type="entry name" value="Formate/glycerate dehydrogenase catalytic domain-like"/>
    <property type="match status" value="1"/>
</dbReference>
<comment type="caution">
    <text evidence="8">The sequence shown here is derived from an EMBL/GenBank/DDBJ whole genome shotgun (WGS) entry which is preliminary data.</text>
</comment>
<accession>A0A371YNG6</accession>
<dbReference type="EMBL" id="PYIX02000023">
    <property type="protein sequence ID" value="RFC83015.1"/>
    <property type="molecule type" value="Genomic_DNA"/>
</dbReference>
<dbReference type="InterPro" id="IPR036291">
    <property type="entry name" value="NAD(P)-bd_dom_sf"/>
</dbReference>
<dbReference type="RefSeq" id="WP_107008861.1">
    <property type="nucleotide sequence ID" value="NZ_JBHRSF010000067.1"/>
</dbReference>